<dbReference type="PANTHER" id="PTHR44757">
    <property type="entry name" value="DIGUANYLATE CYCLASE DGCP"/>
    <property type="match status" value="1"/>
</dbReference>
<dbReference type="PANTHER" id="PTHR44757:SF2">
    <property type="entry name" value="BIOFILM ARCHITECTURE MAINTENANCE PROTEIN MBAA"/>
    <property type="match status" value="1"/>
</dbReference>
<dbReference type="InterPro" id="IPR001633">
    <property type="entry name" value="EAL_dom"/>
</dbReference>
<sequence length="785" mass="84915">MARPLAALFASRSRWFDLGVLLSGVFVVVWSTVRLVQDGVQMNALALVCIPLIVIIAKFPMVLDSGEGGIEVGFDSSVLMFLLCTLKSPYEAVVIWALGVLVTQMTTDKRQAVKLFNLGVGFLGGGVAAAVVFQVRGPQGEDTFRELVAVALAAACYFATDYLTSAVSVAIETDTPVRGHLVQRGTLFAIACFVPFDSLGYLGAVVARHLELYTLLLLAVPLVTLLVATRAVNRGRENARRLSVLFDAAVRAQTLSDTRQVVDALTDDARRLLRIGQVEVRSTPPGAHEIGAQLRDGQRDSWIVAPGQHRARSTTTADQQALEAMVAVSSDAFARLRLTEDMTHLARHDLLTNLPNRGLLLDRVEHALQMSRRRGNRIALLFVDLDGFKPVNDRFGHAAGDAVLIDVAQRLRECVRQSDTVARLGGDEFALLLEDVNPPEVSTACDRILTSLSRGAHVAGHQLALSASIGVAFGDSSETAESMLRNADLAMYEAKARGKNQWVEYERAIGRSRLQRLELVESLRASVAAGDLTLVYQPVVRASTGYITGVEALARWKSNGVDVPPDVFIRVAEETGLVVALGDVVLDQAARDAAVISRAAGGDFNVSVNISAKQLREPDFVTKVERAMAKMDGATLVLEITERDGIGTDPASMSAMSTLADRGVPFAIDDFGVGFSSIGYLQDMPVRIIKTDLSFSESIDRDERSCALLCSITMMGQALGLDVVVEGIERASQLDHLRDHVHAPFAQGYLMHRPMPLDQLVKVIAENRALPAIPQRDPARVSPSV</sequence>
<evidence type="ECO:0000313" key="5">
    <source>
        <dbReference type="Proteomes" id="UP000683575"/>
    </source>
</evidence>
<dbReference type="CDD" id="cd01948">
    <property type="entry name" value="EAL"/>
    <property type="match status" value="1"/>
</dbReference>
<proteinExistence type="predicted"/>
<feature type="transmembrane region" description="Helical" evidence="1">
    <location>
        <begin position="78"/>
        <end position="103"/>
    </location>
</feature>
<dbReference type="InterPro" id="IPR000160">
    <property type="entry name" value="GGDEF_dom"/>
</dbReference>
<reference evidence="4" key="1">
    <citation type="submission" date="2021-06" db="EMBL/GenBank/DDBJ databases">
        <title>Complete genome sequence of Nocardioides sp. G188.</title>
        <authorList>
            <person name="Im W.-T."/>
        </authorList>
    </citation>
    <scope>NUCLEOTIDE SEQUENCE</scope>
    <source>
        <strain evidence="4">G188</strain>
    </source>
</reference>
<protein>
    <submittedName>
        <fullName evidence="4">EAL domain-containing protein</fullName>
    </submittedName>
</protein>
<keyword evidence="1" id="KW-0472">Membrane</keyword>
<dbReference type="Pfam" id="PF00990">
    <property type="entry name" value="GGDEF"/>
    <property type="match status" value="1"/>
</dbReference>
<dbReference type="SMART" id="SM00267">
    <property type="entry name" value="GGDEF"/>
    <property type="match status" value="1"/>
</dbReference>
<dbReference type="NCBIfam" id="TIGR00254">
    <property type="entry name" value="GGDEF"/>
    <property type="match status" value="1"/>
</dbReference>
<dbReference type="PROSITE" id="PS50887">
    <property type="entry name" value="GGDEF"/>
    <property type="match status" value="1"/>
</dbReference>
<dbReference type="SMART" id="SM00052">
    <property type="entry name" value="EAL"/>
    <property type="match status" value="1"/>
</dbReference>
<evidence type="ECO:0000259" key="2">
    <source>
        <dbReference type="PROSITE" id="PS50883"/>
    </source>
</evidence>
<keyword evidence="5" id="KW-1185">Reference proteome</keyword>
<gene>
    <name evidence="4" type="ORF">KRR39_07625</name>
</gene>
<accession>A0A975T2C9</accession>
<feature type="domain" description="EAL" evidence="2">
    <location>
        <begin position="516"/>
        <end position="768"/>
    </location>
</feature>
<feature type="transmembrane region" description="Helical" evidence="1">
    <location>
        <begin position="115"/>
        <end position="135"/>
    </location>
</feature>
<feature type="transmembrane region" description="Helical" evidence="1">
    <location>
        <begin position="185"/>
        <end position="206"/>
    </location>
</feature>
<evidence type="ECO:0000259" key="3">
    <source>
        <dbReference type="PROSITE" id="PS50887"/>
    </source>
</evidence>
<keyword evidence="1" id="KW-0812">Transmembrane</keyword>
<dbReference type="KEGG" id="nps:KRR39_07625"/>
<dbReference type="EMBL" id="CP077062">
    <property type="protein sequence ID" value="QWZ09603.1"/>
    <property type="molecule type" value="Genomic_DNA"/>
</dbReference>
<dbReference type="Pfam" id="PF00563">
    <property type="entry name" value="EAL"/>
    <property type="match status" value="1"/>
</dbReference>
<dbReference type="PROSITE" id="PS50883">
    <property type="entry name" value="EAL"/>
    <property type="match status" value="1"/>
</dbReference>
<feature type="domain" description="GGDEF" evidence="3">
    <location>
        <begin position="376"/>
        <end position="507"/>
    </location>
</feature>
<evidence type="ECO:0000256" key="1">
    <source>
        <dbReference type="SAM" id="Phobius"/>
    </source>
</evidence>
<dbReference type="FunFam" id="3.30.70.270:FF:000001">
    <property type="entry name" value="Diguanylate cyclase domain protein"/>
    <property type="match status" value="1"/>
</dbReference>
<dbReference type="InterPro" id="IPR052155">
    <property type="entry name" value="Biofilm_reg_signaling"/>
</dbReference>
<feature type="transmembrane region" description="Helical" evidence="1">
    <location>
        <begin position="45"/>
        <end position="63"/>
    </location>
</feature>
<feature type="transmembrane region" description="Helical" evidence="1">
    <location>
        <begin position="15"/>
        <end position="33"/>
    </location>
</feature>
<dbReference type="AlphaFoldDB" id="A0A975T2C9"/>
<name>A0A975T2C9_9ACTN</name>
<keyword evidence="1" id="KW-1133">Transmembrane helix</keyword>
<dbReference type="CDD" id="cd01949">
    <property type="entry name" value="GGDEF"/>
    <property type="match status" value="1"/>
</dbReference>
<organism evidence="4 5">
    <name type="scientific">Nocardioides panacis</name>
    <dbReference type="NCBI Taxonomy" id="2849501"/>
    <lineage>
        <taxon>Bacteria</taxon>
        <taxon>Bacillati</taxon>
        <taxon>Actinomycetota</taxon>
        <taxon>Actinomycetes</taxon>
        <taxon>Propionibacteriales</taxon>
        <taxon>Nocardioidaceae</taxon>
        <taxon>Nocardioides</taxon>
    </lineage>
</organism>
<evidence type="ECO:0000313" key="4">
    <source>
        <dbReference type="EMBL" id="QWZ09603.1"/>
    </source>
</evidence>
<feature type="transmembrane region" description="Helical" evidence="1">
    <location>
        <begin position="147"/>
        <end position="173"/>
    </location>
</feature>
<dbReference type="Proteomes" id="UP000683575">
    <property type="component" value="Chromosome"/>
</dbReference>